<keyword evidence="5" id="KW-0472">Membrane</keyword>
<dbReference type="SUPFAM" id="SSF53850">
    <property type="entry name" value="Periplasmic binding protein-like II"/>
    <property type="match status" value="1"/>
</dbReference>
<keyword evidence="4 8" id="KW-0732">Signal</keyword>
<feature type="chain" id="PRO_5012014782" evidence="8">
    <location>
        <begin position="26"/>
        <end position="421"/>
    </location>
</feature>
<proteinExistence type="inferred from homology"/>
<keyword evidence="6" id="KW-0564">Palmitate</keyword>
<gene>
    <name evidence="9" type="ORF">SAMN05444959_11174</name>
</gene>
<feature type="signal peptide" evidence="8">
    <location>
        <begin position="1"/>
        <end position="25"/>
    </location>
</feature>
<dbReference type="PANTHER" id="PTHR43649:SF33">
    <property type="entry name" value="POLYGALACTURONAN_RHAMNOGALACTURONAN-BINDING PROTEIN YTCQ"/>
    <property type="match status" value="1"/>
</dbReference>
<dbReference type="Gene3D" id="3.40.190.10">
    <property type="entry name" value="Periplasmic binding protein-like II"/>
    <property type="match status" value="1"/>
</dbReference>
<keyword evidence="10" id="KW-1185">Reference proteome</keyword>
<accession>A0A239PZ21</accession>
<dbReference type="OrthoDB" id="23936at2"/>
<evidence type="ECO:0000313" key="10">
    <source>
        <dbReference type="Proteomes" id="UP000198307"/>
    </source>
</evidence>
<dbReference type="InterPro" id="IPR006059">
    <property type="entry name" value="SBP"/>
</dbReference>
<keyword evidence="3" id="KW-1003">Cell membrane</keyword>
<dbReference type="RefSeq" id="WP_089345078.1">
    <property type="nucleotide sequence ID" value="NZ_CP067131.1"/>
</dbReference>
<reference evidence="9 10" key="1">
    <citation type="submission" date="2017-07" db="EMBL/GenBank/DDBJ databases">
        <authorList>
            <person name="Sun Z.S."/>
            <person name="Albrecht U."/>
            <person name="Echele G."/>
            <person name="Lee C.C."/>
        </authorList>
    </citation>
    <scope>NUCLEOTIDE SEQUENCE [LARGE SCALE GENOMIC DNA]</scope>
    <source>
        <strain evidence="9 10">DSM 14827</strain>
    </source>
</reference>
<name>A0A239PZ21_9RHOB</name>
<evidence type="ECO:0000256" key="5">
    <source>
        <dbReference type="ARBA" id="ARBA00023136"/>
    </source>
</evidence>
<dbReference type="Proteomes" id="UP000198307">
    <property type="component" value="Unassembled WGS sequence"/>
</dbReference>
<sequence>MKSFKPILGAVSGLALMLGAVSAQAEVLFWSTQAQPVEETQKMRDEVVAGFEAGVDYQAPESGPWLTRAQAELSAGSGAVGVLGGLHGDLTAVRGGLADLSDIDISAIPAELAALGKLDTEQQKYIPWMQATFLMVANKKALAYLPEGADLNALTYDQLIDWAKAMAEGEGGPKFGFPAGPKGLKHRFFQGFLLPSYTGSTVNEFRSAEAEEAWGKFRELWQYANPASTNYNFMQEQLVNDEVWLTFDHIARISEAFNTRPDDFVAFPVPAGPKGRGFMTVVAGMGVPETAPDMAEAKALIDYMLKPETQLATLRATNFYPVVSVDMPDDVPASVKASGPAIATMTAAEDALPVLLPMGMGDLNGQFNQVYVDTFEQIILAGREIRPTLEQQAEALRALMDEAQAPCWLPDAPSEGACPVN</sequence>
<evidence type="ECO:0000256" key="6">
    <source>
        <dbReference type="ARBA" id="ARBA00023139"/>
    </source>
</evidence>
<keyword evidence="7" id="KW-0449">Lipoprotein</keyword>
<dbReference type="AlphaFoldDB" id="A0A239PZ21"/>
<evidence type="ECO:0000256" key="8">
    <source>
        <dbReference type="SAM" id="SignalP"/>
    </source>
</evidence>
<dbReference type="GO" id="GO:0042597">
    <property type="term" value="C:periplasmic space"/>
    <property type="evidence" value="ECO:0007669"/>
    <property type="project" value="UniProtKB-SubCell"/>
</dbReference>
<evidence type="ECO:0000256" key="4">
    <source>
        <dbReference type="ARBA" id="ARBA00022729"/>
    </source>
</evidence>
<dbReference type="PANTHER" id="PTHR43649">
    <property type="entry name" value="ARABINOSE-BINDING PROTEIN-RELATED"/>
    <property type="match status" value="1"/>
</dbReference>
<evidence type="ECO:0000256" key="1">
    <source>
        <dbReference type="ARBA" id="ARBA00004418"/>
    </source>
</evidence>
<dbReference type="EMBL" id="FZQB01000011">
    <property type="protein sequence ID" value="SNT75495.1"/>
    <property type="molecule type" value="Genomic_DNA"/>
</dbReference>
<evidence type="ECO:0000256" key="3">
    <source>
        <dbReference type="ARBA" id="ARBA00022475"/>
    </source>
</evidence>
<protein>
    <submittedName>
        <fullName evidence="9">Carbohydrate ABC transporter substrate-binding protein, CUT1 family</fullName>
    </submittedName>
</protein>
<evidence type="ECO:0000256" key="7">
    <source>
        <dbReference type="ARBA" id="ARBA00023288"/>
    </source>
</evidence>
<dbReference type="Pfam" id="PF01547">
    <property type="entry name" value="SBP_bac_1"/>
    <property type="match status" value="1"/>
</dbReference>
<organism evidence="9 10">
    <name type="scientific">Paracoccus seriniphilus</name>
    <dbReference type="NCBI Taxonomy" id="184748"/>
    <lineage>
        <taxon>Bacteria</taxon>
        <taxon>Pseudomonadati</taxon>
        <taxon>Pseudomonadota</taxon>
        <taxon>Alphaproteobacteria</taxon>
        <taxon>Rhodobacterales</taxon>
        <taxon>Paracoccaceae</taxon>
        <taxon>Paracoccus</taxon>
    </lineage>
</organism>
<evidence type="ECO:0000313" key="9">
    <source>
        <dbReference type="EMBL" id="SNT75495.1"/>
    </source>
</evidence>
<dbReference type="InterPro" id="IPR050490">
    <property type="entry name" value="Bact_solute-bd_prot1"/>
</dbReference>
<evidence type="ECO:0000256" key="2">
    <source>
        <dbReference type="ARBA" id="ARBA00008520"/>
    </source>
</evidence>
<comment type="subcellular location">
    <subcellularLocation>
        <location evidence="1">Periplasm</location>
    </subcellularLocation>
</comment>
<comment type="similarity">
    <text evidence="2">Belongs to the bacterial solute-binding protein 1 family.</text>
</comment>